<dbReference type="EMBL" id="JANPWB010000005">
    <property type="protein sequence ID" value="KAJ1187000.1"/>
    <property type="molecule type" value="Genomic_DNA"/>
</dbReference>
<feature type="compositionally biased region" description="Basic and acidic residues" evidence="1">
    <location>
        <begin position="30"/>
        <end position="40"/>
    </location>
</feature>
<reference evidence="2" key="1">
    <citation type="journal article" date="2022" name="bioRxiv">
        <title>Sequencing and chromosome-scale assembly of the giantPleurodeles waltlgenome.</title>
        <authorList>
            <person name="Brown T."/>
            <person name="Elewa A."/>
            <person name="Iarovenko S."/>
            <person name="Subramanian E."/>
            <person name="Araus A.J."/>
            <person name="Petzold A."/>
            <person name="Susuki M."/>
            <person name="Suzuki K.-i.T."/>
            <person name="Hayashi T."/>
            <person name="Toyoda A."/>
            <person name="Oliveira C."/>
            <person name="Osipova E."/>
            <person name="Leigh N.D."/>
            <person name="Simon A."/>
            <person name="Yun M.H."/>
        </authorList>
    </citation>
    <scope>NUCLEOTIDE SEQUENCE</scope>
    <source>
        <strain evidence="2">20211129_DDA</strain>
        <tissue evidence="2">Liver</tissue>
    </source>
</reference>
<dbReference type="Proteomes" id="UP001066276">
    <property type="component" value="Chromosome 3_1"/>
</dbReference>
<organism evidence="2 3">
    <name type="scientific">Pleurodeles waltl</name>
    <name type="common">Iberian ribbed newt</name>
    <dbReference type="NCBI Taxonomy" id="8319"/>
    <lineage>
        <taxon>Eukaryota</taxon>
        <taxon>Metazoa</taxon>
        <taxon>Chordata</taxon>
        <taxon>Craniata</taxon>
        <taxon>Vertebrata</taxon>
        <taxon>Euteleostomi</taxon>
        <taxon>Amphibia</taxon>
        <taxon>Batrachia</taxon>
        <taxon>Caudata</taxon>
        <taxon>Salamandroidea</taxon>
        <taxon>Salamandridae</taxon>
        <taxon>Pleurodelinae</taxon>
        <taxon>Pleurodeles</taxon>
    </lineage>
</organism>
<accession>A0AAV7UDH4</accession>
<comment type="caution">
    <text evidence="2">The sequence shown here is derived from an EMBL/GenBank/DDBJ whole genome shotgun (WGS) entry which is preliminary data.</text>
</comment>
<dbReference type="AlphaFoldDB" id="A0AAV7UDH4"/>
<evidence type="ECO:0000256" key="1">
    <source>
        <dbReference type="SAM" id="MobiDB-lite"/>
    </source>
</evidence>
<sequence length="107" mass="11243">MAWALLGCTHPQCASKKKVAKADGYQSGGLKDHRQRDLCGHGHWPSREAAGGVEKVPGLAAGNVPSKLRARGGAPVELDWPLCSGVYAGRRSEVPAGVAPESHHPED</sequence>
<evidence type="ECO:0000313" key="2">
    <source>
        <dbReference type="EMBL" id="KAJ1187000.1"/>
    </source>
</evidence>
<protein>
    <submittedName>
        <fullName evidence="2">Uncharacterized protein</fullName>
    </submittedName>
</protein>
<keyword evidence="3" id="KW-1185">Reference proteome</keyword>
<feature type="region of interest" description="Disordered" evidence="1">
    <location>
        <begin position="19"/>
        <end position="71"/>
    </location>
</feature>
<gene>
    <name evidence="2" type="ORF">NDU88_003779</name>
</gene>
<evidence type="ECO:0000313" key="3">
    <source>
        <dbReference type="Proteomes" id="UP001066276"/>
    </source>
</evidence>
<name>A0AAV7UDH4_PLEWA</name>
<proteinExistence type="predicted"/>